<organism evidence="1 2">
    <name type="scientific">Bradyrhizobium jicamae</name>
    <dbReference type="NCBI Taxonomy" id="280332"/>
    <lineage>
        <taxon>Bacteria</taxon>
        <taxon>Pseudomonadati</taxon>
        <taxon>Pseudomonadota</taxon>
        <taxon>Alphaproteobacteria</taxon>
        <taxon>Hyphomicrobiales</taxon>
        <taxon>Nitrobacteraceae</taxon>
        <taxon>Bradyrhizobium</taxon>
    </lineage>
</organism>
<protein>
    <submittedName>
        <fullName evidence="1">Uncharacterized protein</fullName>
    </submittedName>
</protein>
<dbReference type="EMBL" id="LLXZ01000118">
    <property type="protein sequence ID" value="KRR06268.1"/>
    <property type="molecule type" value="Genomic_DNA"/>
</dbReference>
<name>A0A0R3LEL4_9BRAD</name>
<sequence length="61" mass="6483">MICHLVTAADIGARVELIETAPLARRFGAMLAVMTSIRGRASQAGFLIRRHAACVTADDGE</sequence>
<dbReference type="AlphaFoldDB" id="A0A0R3LEL4"/>
<proteinExistence type="predicted"/>
<evidence type="ECO:0000313" key="2">
    <source>
        <dbReference type="Proteomes" id="UP000050863"/>
    </source>
</evidence>
<accession>A0A0R3LEL4</accession>
<dbReference type="Proteomes" id="UP000050863">
    <property type="component" value="Unassembled WGS sequence"/>
</dbReference>
<evidence type="ECO:0000313" key="1">
    <source>
        <dbReference type="EMBL" id="KRR06268.1"/>
    </source>
</evidence>
<keyword evidence="2" id="KW-1185">Reference proteome</keyword>
<reference evidence="1 2" key="1">
    <citation type="submission" date="2014-03" db="EMBL/GenBank/DDBJ databases">
        <title>Bradyrhizobium valentinum sp. nov., isolated from effective nodules of Lupinus mariae-josephae, a lupine endemic of basic-lime soils in Eastern Spain.</title>
        <authorList>
            <person name="Duran D."/>
            <person name="Rey L."/>
            <person name="Navarro A."/>
            <person name="Busquets A."/>
            <person name="Imperial J."/>
            <person name="Ruiz-Argueso T."/>
        </authorList>
    </citation>
    <scope>NUCLEOTIDE SEQUENCE [LARGE SCALE GENOMIC DNA]</scope>
    <source>
        <strain evidence="1 2">PAC68</strain>
    </source>
</reference>
<dbReference type="STRING" id="280332.CQ12_11885"/>
<comment type="caution">
    <text evidence="1">The sequence shown here is derived from an EMBL/GenBank/DDBJ whole genome shotgun (WGS) entry which is preliminary data.</text>
</comment>
<gene>
    <name evidence="1" type="ORF">CQ12_11885</name>
</gene>